<sequence length="180" mass="19748">MHWLTDIRLPAEASGVRDARRVVDVIAPAVTAEQCDDLRLLVSEVATNAIRHGRPVEPDVEPVIRVRLGVERCRLRVEVHDRGPGFHARPRGPRARLDSGWGVHFVHTLADTWGSGYDESGTWVVWFEFLLAPSGEDDAMTYGQRAVEGGPADPASEGRPARLGQLVHARGHGDQLARTG</sequence>
<evidence type="ECO:0000256" key="1">
    <source>
        <dbReference type="ARBA" id="ARBA00022527"/>
    </source>
</evidence>
<keyword evidence="1" id="KW-0723">Serine/threonine-protein kinase</keyword>
<dbReference type="InterPro" id="IPR050267">
    <property type="entry name" value="Anti-sigma-factor_SerPK"/>
</dbReference>
<dbReference type="AlphaFoldDB" id="A0AAU7AXM0"/>
<reference evidence="3" key="1">
    <citation type="submission" date="2022-12" db="EMBL/GenBank/DDBJ databases">
        <title>Paraconexibacter alkalitolerans sp. nov. and Baekduia alba sp. nov., isolated from soil and emended description of the genera Paraconexibacter (Chun et al., 2020) and Baekduia (An et al., 2020).</title>
        <authorList>
            <person name="Vieira S."/>
            <person name="Huber K.J."/>
            <person name="Geppert A."/>
            <person name="Wolf J."/>
            <person name="Neumann-Schaal M."/>
            <person name="Muesken M."/>
            <person name="Overmann J."/>
        </authorList>
    </citation>
    <scope>NUCLEOTIDE SEQUENCE</scope>
    <source>
        <strain evidence="3">AEG42_29</strain>
    </source>
</reference>
<evidence type="ECO:0000313" key="3">
    <source>
        <dbReference type="EMBL" id="XAY06458.1"/>
    </source>
</evidence>
<gene>
    <name evidence="3" type="ORF">DSM112329_03329</name>
</gene>
<dbReference type="RefSeq" id="WP_354697692.1">
    <property type="nucleotide sequence ID" value="NZ_CP114014.1"/>
</dbReference>
<dbReference type="CDD" id="cd16936">
    <property type="entry name" value="HATPase_RsbW-like"/>
    <property type="match status" value="1"/>
</dbReference>
<dbReference type="GO" id="GO:0004674">
    <property type="term" value="F:protein serine/threonine kinase activity"/>
    <property type="evidence" value="ECO:0007669"/>
    <property type="project" value="UniProtKB-KW"/>
</dbReference>
<dbReference type="Gene3D" id="3.30.565.10">
    <property type="entry name" value="Histidine kinase-like ATPase, C-terminal domain"/>
    <property type="match status" value="1"/>
</dbReference>
<keyword evidence="1" id="KW-0808">Transferase</keyword>
<dbReference type="PANTHER" id="PTHR35526:SF3">
    <property type="entry name" value="ANTI-SIGMA-F FACTOR RSBW"/>
    <property type="match status" value="1"/>
</dbReference>
<dbReference type="Pfam" id="PF13581">
    <property type="entry name" value="HATPase_c_2"/>
    <property type="match status" value="1"/>
</dbReference>
<accession>A0AAU7AXM0</accession>
<proteinExistence type="predicted"/>
<organism evidence="3">
    <name type="scientific">Paraconexibacter sp. AEG42_29</name>
    <dbReference type="NCBI Taxonomy" id="2997339"/>
    <lineage>
        <taxon>Bacteria</taxon>
        <taxon>Bacillati</taxon>
        <taxon>Actinomycetota</taxon>
        <taxon>Thermoleophilia</taxon>
        <taxon>Solirubrobacterales</taxon>
        <taxon>Paraconexibacteraceae</taxon>
        <taxon>Paraconexibacter</taxon>
    </lineage>
</organism>
<name>A0AAU7AXM0_9ACTN</name>
<evidence type="ECO:0000259" key="2">
    <source>
        <dbReference type="Pfam" id="PF13581"/>
    </source>
</evidence>
<dbReference type="SUPFAM" id="SSF55874">
    <property type="entry name" value="ATPase domain of HSP90 chaperone/DNA topoisomerase II/histidine kinase"/>
    <property type="match status" value="1"/>
</dbReference>
<dbReference type="KEGG" id="parq:DSM112329_03329"/>
<dbReference type="PANTHER" id="PTHR35526">
    <property type="entry name" value="ANTI-SIGMA-F FACTOR RSBW-RELATED"/>
    <property type="match status" value="1"/>
</dbReference>
<protein>
    <submittedName>
        <fullName evidence="3">Transcriptional regulator</fullName>
    </submittedName>
</protein>
<keyword evidence="1" id="KW-0418">Kinase</keyword>
<dbReference type="InterPro" id="IPR036890">
    <property type="entry name" value="HATPase_C_sf"/>
</dbReference>
<dbReference type="InterPro" id="IPR003594">
    <property type="entry name" value="HATPase_dom"/>
</dbReference>
<feature type="domain" description="Histidine kinase/HSP90-like ATPase" evidence="2">
    <location>
        <begin position="9"/>
        <end position="124"/>
    </location>
</feature>
<dbReference type="EMBL" id="CP114014">
    <property type="protein sequence ID" value="XAY06458.1"/>
    <property type="molecule type" value="Genomic_DNA"/>
</dbReference>